<comment type="caution">
    <text evidence="2">The sequence shown here is derived from an EMBL/GenBank/DDBJ whole genome shotgun (WGS) entry which is preliminary data.</text>
</comment>
<dbReference type="EMBL" id="JBJKTR010000016">
    <property type="protein sequence ID" value="KAL3340762.1"/>
    <property type="molecule type" value="Genomic_DNA"/>
</dbReference>
<dbReference type="AlphaFoldDB" id="A0ABD2SAY5"/>
<feature type="region of interest" description="Disordered" evidence="1">
    <location>
        <begin position="140"/>
        <end position="168"/>
    </location>
</feature>
<evidence type="ECO:0000313" key="3">
    <source>
        <dbReference type="Proteomes" id="UP001627284"/>
    </source>
</evidence>
<sequence>QMTPNSHNRQRITHTKRPNPFIPNPSPFLLQRRSDRQQHRATAKNRPPQLFLLLLCTRTSTSTIVQQLQRNSSSRRNPREKQRSFRVFNPFQACNSHPPSSSHADFGGFRLKISIGSSFSIPWRSNSNLGSNSDSGSTFFLSNSEPHSPSINGSLLATEKGGEKRLEI</sequence>
<feature type="compositionally biased region" description="Basic residues" evidence="1">
    <location>
        <begin position="8"/>
        <end position="17"/>
    </location>
</feature>
<feature type="region of interest" description="Disordered" evidence="1">
    <location>
        <begin position="1"/>
        <end position="44"/>
    </location>
</feature>
<dbReference type="Proteomes" id="UP001627284">
    <property type="component" value="Unassembled WGS sequence"/>
</dbReference>
<name>A0ABD2SAY5_9SOLN</name>
<feature type="compositionally biased region" description="Polar residues" evidence="1">
    <location>
        <begin position="140"/>
        <end position="155"/>
    </location>
</feature>
<protein>
    <submittedName>
        <fullName evidence="2">Uncharacterized protein</fullName>
    </submittedName>
</protein>
<keyword evidence="3" id="KW-1185">Reference proteome</keyword>
<organism evidence="2 3">
    <name type="scientific">Solanum stoloniferum</name>
    <dbReference type="NCBI Taxonomy" id="62892"/>
    <lineage>
        <taxon>Eukaryota</taxon>
        <taxon>Viridiplantae</taxon>
        <taxon>Streptophyta</taxon>
        <taxon>Embryophyta</taxon>
        <taxon>Tracheophyta</taxon>
        <taxon>Spermatophyta</taxon>
        <taxon>Magnoliopsida</taxon>
        <taxon>eudicotyledons</taxon>
        <taxon>Gunneridae</taxon>
        <taxon>Pentapetalae</taxon>
        <taxon>asterids</taxon>
        <taxon>lamiids</taxon>
        <taxon>Solanales</taxon>
        <taxon>Solanaceae</taxon>
        <taxon>Solanoideae</taxon>
        <taxon>Solaneae</taxon>
        <taxon>Solanum</taxon>
    </lineage>
</organism>
<evidence type="ECO:0000313" key="2">
    <source>
        <dbReference type="EMBL" id="KAL3340762.1"/>
    </source>
</evidence>
<evidence type="ECO:0000256" key="1">
    <source>
        <dbReference type="SAM" id="MobiDB-lite"/>
    </source>
</evidence>
<accession>A0ABD2SAY5</accession>
<gene>
    <name evidence="2" type="ORF">AABB24_029073</name>
</gene>
<feature type="non-terminal residue" evidence="2">
    <location>
        <position position="1"/>
    </location>
</feature>
<proteinExistence type="predicted"/>
<reference evidence="2 3" key="1">
    <citation type="submission" date="2024-05" db="EMBL/GenBank/DDBJ databases">
        <title>De novo assembly of an allotetraploid wild potato.</title>
        <authorList>
            <person name="Hosaka A.J."/>
        </authorList>
    </citation>
    <scope>NUCLEOTIDE SEQUENCE [LARGE SCALE GENOMIC DNA]</scope>
    <source>
        <tissue evidence="2">Young leaves</tissue>
    </source>
</reference>